<dbReference type="SUPFAM" id="SSF100920">
    <property type="entry name" value="Heat shock protein 70kD (HSP70), peptide-binding domain"/>
    <property type="match status" value="1"/>
</dbReference>
<evidence type="ECO:0000313" key="5">
    <source>
        <dbReference type="EMBL" id="RDE70547.1"/>
    </source>
</evidence>
<comment type="similarity">
    <text evidence="1 4">Belongs to the heat shock protein 70 family.</text>
</comment>
<dbReference type="InterPro" id="IPR013126">
    <property type="entry name" value="Hsp_70_fam"/>
</dbReference>
<dbReference type="Gene3D" id="3.30.420.40">
    <property type="match status" value="2"/>
</dbReference>
<dbReference type="CDD" id="cd10235">
    <property type="entry name" value="ASKHA_NBD_HSP70_HscC"/>
    <property type="match status" value="1"/>
</dbReference>
<dbReference type="InterPro" id="IPR018181">
    <property type="entry name" value="Heat_shock_70_CS"/>
</dbReference>
<dbReference type="InterPro" id="IPR042030">
    <property type="entry name" value="HscC_NBD"/>
</dbReference>
<dbReference type="PROSITE" id="PS00297">
    <property type="entry name" value="HSP70_1"/>
    <property type="match status" value="1"/>
</dbReference>
<evidence type="ECO:0000256" key="1">
    <source>
        <dbReference type="ARBA" id="ARBA00007381"/>
    </source>
</evidence>
<dbReference type="GO" id="GO:0140662">
    <property type="term" value="F:ATP-dependent protein folding chaperone"/>
    <property type="evidence" value="ECO:0007669"/>
    <property type="project" value="InterPro"/>
</dbReference>
<dbReference type="EMBL" id="QEPN01000007">
    <property type="protein sequence ID" value="RDE70547.1"/>
    <property type="molecule type" value="Genomic_DNA"/>
</dbReference>
<evidence type="ECO:0000256" key="3">
    <source>
        <dbReference type="ARBA" id="ARBA00022840"/>
    </source>
</evidence>
<comment type="caution">
    <text evidence="5">The sequence shown here is derived from an EMBL/GenBank/DDBJ whole genome shotgun (WGS) entry which is preliminary data.</text>
</comment>
<keyword evidence="3 4" id="KW-0067">ATP-binding</keyword>
<dbReference type="Gene3D" id="3.90.640.10">
    <property type="entry name" value="Actin, Chain A, domain 4"/>
    <property type="match status" value="1"/>
</dbReference>
<dbReference type="PRINTS" id="PR00301">
    <property type="entry name" value="HEATSHOCK70"/>
</dbReference>
<dbReference type="PROSITE" id="PS01036">
    <property type="entry name" value="HSP70_3"/>
    <property type="match status" value="1"/>
</dbReference>
<dbReference type="Proteomes" id="UP000253872">
    <property type="component" value="Unassembled WGS sequence"/>
</dbReference>
<sequence length="569" mass="63628">MSVQIGIDLGTTNSLVAQFIDGETRLIPNKLGHELTPSVVSVTEDGSILVGLAARERLATAPQMTASAFKRFMGSDKIFRLGKQQFRAEELSALVLKSLKEDAEHFLGEPVEEVVITVPAYFNAIQRQATKNAAEMAGLKVSRLLNEPTAAGLAYNLQDKPDDTNFLIFDLGGGTFDISILDYFDGVVQVSASAGDNQLGGEDFVQALQRCFLTKCTSLNEAQRKRIQTSSESWQVFEHAKRQLSKEKSVKIALTLDEQVHEAIISEEDFRQAAQPLITRLRQPIERALRDAKLNPSSIDGIILVGGATRMPIIRKAIAQWFQRLPLSAINPDEAIARGAAVQAALIARNQNLEEVVLTDVMPFSLGTTIGVDMPNGQRINDRFSPIIERNMPVPISREQHYVTAKDNQTELQFDIRQGESAISSENILLGEMFVTVPPRPRGEVGVTVRFSYDINGLLEVDLTNDELDIQINQVFQHNSHNLSAAEVQASREKLAKLKIHPREQQENRYLLEKAKRLYENYLGEERAVISEFLAYFEAELESQDEGRIHRARKKMQECLARYDEGWLI</sequence>
<accession>A0A369YJ35</accession>
<evidence type="ECO:0000313" key="6">
    <source>
        <dbReference type="Proteomes" id="UP000253872"/>
    </source>
</evidence>
<dbReference type="RefSeq" id="WP_111403638.1">
    <property type="nucleotide sequence ID" value="NZ_QEPN01000007.1"/>
</dbReference>
<dbReference type="Pfam" id="PF00012">
    <property type="entry name" value="HSP70"/>
    <property type="match status" value="2"/>
</dbReference>
<evidence type="ECO:0000256" key="2">
    <source>
        <dbReference type="ARBA" id="ARBA00022741"/>
    </source>
</evidence>
<organism evidence="5 6">
    <name type="scientific">Haemophilus sputorum</name>
    <dbReference type="NCBI Taxonomy" id="1078480"/>
    <lineage>
        <taxon>Bacteria</taxon>
        <taxon>Pseudomonadati</taxon>
        <taxon>Pseudomonadota</taxon>
        <taxon>Gammaproteobacteria</taxon>
        <taxon>Pasteurellales</taxon>
        <taxon>Pasteurellaceae</taxon>
        <taxon>Haemophilus</taxon>
    </lineage>
</organism>
<dbReference type="SUPFAM" id="SSF53067">
    <property type="entry name" value="Actin-like ATPase domain"/>
    <property type="match status" value="2"/>
</dbReference>
<name>A0A369YJ35_9PAST</name>
<reference evidence="5 6" key="1">
    <citation type="submission" date="2018-05" db="EMBL/GenBank/DDBJ databases">
        <title>Draft Genome Sequences for a Diverse set of 7 Haemophilus Species.</title>
        <authorList>
            <person name="Nichols M."/>
            <person name="Topaz N."/>
            <person name="Wang X."/>
            <person name="Wang X."/>
            <person name="Boxrud D."/>
        </authorList>
    </citation>
    <scope>NUCLEOTIDE SEQUENCE [LARGE SCALE GENOMIC DNA]</scope>
    <source>
        <strain evidence="5 6">C2002001239</strain>
    </source>
</reference>
<dbReference type="AlphaFoldDB" id="A0A369YJ35"/>
<evidence type="ECO:0000256" key="4">
    <source>
        <dbReference type="RuleBase" id="RU003322"/>
    </source>
</evidence>
<gene>
    <name evidence="5" type="ORF">DPV93_08445</name>
</gene>
<dbReference type="InterPro" id="IPR043129">
    <property type="entry name" value="ATPase_NBD"/>
</dbReference>
<proteinExistence type="inferred from homology"/>
<dbReference type="FunFam" id="3.30.420.40:FF:000144">
    <property type="entry name" value="Molecular chaperone HscC"/>
    <property type="match status" value="1"/>
</dbReference>
<keyword evidence="2 4" id="KW-0547">Nucleotide-binding</keyword>
<dbReference type="PANTHER" id="PTHR19375">
    <property type="entry name" value="HEAT SHOCK PROTEIN 70KDA"/>
    <property type="match status" value="1"/>
</dbReference>
<dbReference type="STRING" id="1035839.GCA_000238795_01711"/>
<dbReference type="PROSITE" id="PS00329">
    <property type="entry name" value="HSP70_2"/>
    <property type="match status" value="1"/>
</dbReference>
<dbReference type="InterPro" id="IPR029047">
    <property type="entry name" value="HSP70_peptide-bd_sf"/>
</dbReference>
<dbReference type="GO" id="GO:0005524">
    <property type="term" value="F:ATP binding"/>
    <property type="evidence" value="ECO:0007669"/>
    <property type="project" value="UniProtKB-KW"/>
</dbReference>
<dbReference type="Gene3D" id="2.60.34.10">
    <property type="entry name" value="Substrate Binding Domain Of DNAk, Chain A, domain 1"/>
    <property type="match status" value="1"/>
</dbReference>
<protein>
    <submittedName>
        <fullName evidence="5">Molecular chaperone HscC</fullName>
    </submittedName>
</protein>